<name>A0A1A8W649_PLAOA</name>
<evidence type="ECO:0000313" key="4">
    <source>
        <dbReference type="Proteomes" id="UP000078560"/>
    </source>
</evidence>
<evidence type="ECO:0000313" key="2">
    <source>
        <dbReference type="EMBL" id="SBT00377.1"/>
    </source>
</evidence>
<dbReference type="Proteomes" id="UP000078546">
    <property type="component" value="Unassembled WGS sequence"/>
</dbReference>
<dbReference type="AlphaFoldDB" id="A0A1A8W649"/>
<gene>
    <name evidence="2" type="ORF">POVCU1_059530</name>
    <name evidence="1" type="ORF">POVCU2_0047400</name>
</gene>
<proteinExistence type="predicted"/>
<reference evidence="1" key="1">
    <citation type="submission" date="2016-05" db="EMBL/GenBank/DDBJ databases">
        <authorList>
            <person name="Lavstsen T."/>
            <person name="Jespersen J.S."/>
        </authorList>
    </citation>
    <scope>NUCLEOTIDE SEQUENCE [LARGE SCALE GENOMIC DNA]</scope>
</reference>
<accession>A0A1A8W649</accession>
<evidence type="ECO:0000313" key="1">
    <source>
        <dbReference type="EMBL" id="SBS88263.1"/>
    </source>
</evidence>
<dbReference type="EMBL" id="FLQU01000621">
    <property type="protein sequence ID" value="SBS88263.1"/>
    <property type="molecule type" value="Genomic_DNA"/>
</dbReference>
<dbReference type="Proteomes" id="UP000078560">
    <property type="component" value="Unassembled WGS sequence"/>
</dbReference>
<protein>
    <submittedName>
        <fullName evidence="1">Uncharacterized protein</fullName>
    </submittedName>
</protein>
<evidence type="ECO:0000313" key="3">
    <source>
        <dbReference type="Proteomes" id="UP000078546"/>
    </source>
</evidence>
<reference evidence="3 4" key="2">
    <citation type="submission" date="2016-05" db="EMBL/GenBank/DDBJ databases">
        <authorList>
            <person name="Naeem Raeece"/>
        </authorList>
    </citation>
    <scope>NUCLEOTIDE SEQUENCE [LARGE SCALE GENOMIC DNA]</scope>
</reference>
<sequence>MVKKDNIWFLCRFYCDNSKGYSDKQSSENVFKILEKSHIPLAHLIREEYDKRAGILFGQIYKSVLFSRFYIMFASLRLRIFIIRTSNKFKKEIALLTKFVSLCDDNLRVQTLYIGVTLSRCKKYMKGLFIRQKIDESIPQILNFLNRYFSAPSD</sequence>
<dbReference type="EMBL" id="FLQV01001882">
    <property type="protein sequence ID" value="SBT00377.1"/>
    <property type="molecule type" value="Genomic_DNA"/>
</dbReference>
<organism evidence="1 4">
    <name type="scientific">Plasmodium ovale curtisi</name>
    <dbReference type="NCBI Taxonomy" id="864141"/>
    <lineage>
        <taxon>Eukaryota</taxon>
        <taxon>Sar</taxon>
        <taxon>Alveolata</taxon>
        <taxon>Apicomplexa</taxon>
        <taxon>Aconoidasida</taxon>
        <taxon>Haemosporida</taxon>
        <taxon>Plasmodiidae</taxon>
        <taxon>Plasmodium</taxon>
        <taxon>Plasmodium (Plasmodium)</taxon>
    </lineage>
</organism>